<dbReference type="Pfam" id="PF00903">
    <property type="entry name" value="Glyoxalase"/>
    <property type="match status" value="1"/>
</dbReference>
<evidence type="ECO:0000313" key="2">
    <source>
        <dbReference type="EMBL" id="SVD10772.1"/>
    </source>
</evidence>
<sequence length="77" mass="8807">MSDLLFIAASPYQDDVLNLPVKDLDIAIPFYEDFMGFQVLERTEDPHKRAILWRQDVKIGLAENGGNSEEEGSYFKV</sequence>
<dbReference type="Gene3D" id="3.10.180.10">
    <property type="entry name" value="2,3-Dihydroxybiphenyl 1,2-Dioxygenase, domain 1"/>
    <property type="match status" value="1"/>
</dbReference>
<dbReference type="EMBL" id="UINC01129995">
    <property type="protein sequence ID" value="SVD10772.1"/>
    <property type="molecule type" value="Genomic_DNA"/>
</dbReference>
<dbReference type="SUPFAM" id="SSF54593">
    <property type="entry name" value="Glyoxalase/Bleomycin resistance protein/Dihydroxybiphenyl dioxygenase"/>
    <property type="match status" value="1"/>
</dbReference>
<dbReference type="InterPro" id="IPR029068">
    <property type="entry name" value="Glyas_Bleomycin-R_OHBP_Dase"/>
</dbReference>
<reference evidence="2" key="1">
    <citation type="submission" date="2018-05" db="EMBL/GenBank/DDBJ databases">
        <authorList>
            <person name="Lanie J.A."/>
            <person name="Ng W.-L."/>
            <person name="Kazmierczak K.M."/>
            <person name="Andrzejewski T.M."/>
            <person name="Davidsen T.M."/>
            <person name="Wayne K.J."/>
            <person name="Tettelin H."/>
            <person name="Glass J.I."/>
            <person name="Rusch D."/>
            <person name="Podicherti R."/>
            <person name="Tsui H.-C.T."/>
            <person name="Winkler M.E."/>
        </authorList>
    </citation>
    <scope>NUCLEOTIDE SEQUENCE</scope>
</reference>
<dbReference type="AlphaFoldDB" id="A0A382SMJ1"/>
<proteinExistence type="predicted"/>
<organism evidence="2">
    <name type="scientific">marine metagenome</name>
    <dbReference type="NCBI Taxonomy" id="408172"/>
    <lineage>
        <taxon>unclassified sequences</taxon>
        <taxon>metagenomes</taxon>
        <taxon>ecological metagenomes</taxon>
    </lineage>
</organism>
<feature type="non-terminal residue" evidence="2">
    <location>
        <position position="77"/>
    </location>
</feature>
<dbReference type="InterPro" id="IPR004360">
    <property type="entry name" value="Glyas_Fos-R_dOase_dom"/>
</dbReference>
<name>A0A382SMJ1_9ZZZZ</name>
<accession>A0A382SMJ1</accession>
<feature type="domain" description="Glyoxalase/fosfomycin resistance/dioxygenase" evidence="1">
    <location>
        <begin position="17"/>
        <end position="47"/>
    </location>
</feature>
<protein>
    <recommendedName>
        <fullName evidence="1">Glyoxalase/fosfomycin resistance/dioxygenase domain-containing protein</fullName>
    </recommendedName>
</protein>
<evidence type="ECO:0000259" key="1">
    <source>
        <dbReference type="Pfam" id="PF00903"/>
    </source>
</evidence>
<gene>
    <name evidence="2" type="ORF">METZ01_LOCUS363626</name>
</gene>